<organism evidence="1 2">
    <name type="scientific">Mycena metata</name>
    <dbReference type="NCBI Taxonomy" id="1033252"/>
    <lineage>
        <taxon>Eukaryota</taxon>
        <taxon>Fungi</taxon>
        <taxon>Dikarya</taxon>
        <taxon>Basidiomycota</taxon>
        <taxon>Agaricomycotina</taxon>
        <taxon>Agaricomycetes</taxon>
        <taxon>Agaricomycetidae</taxon>
        <taxon>Agaricales</taxon>
        <taxon>Marasmiineae</taxon>
        <taxon>Mycenaceae</taxon>
        <taxon>Mycena</taxon>
    </lineage>
</organism>
<dbReference type="EMBL" id="JARKIB010000126">
    <property type="protein sequence ID" value="KAJ7735502.1"/>
    <property type="molecule type" value="Genomic_DNA"/>
</dbReference>
<keyword evidence="2" id="KW-1185">Reference proteome</keyword>
<name>A0AAD7I5E2_9AGAR</name>
<dbReference type="AlphaFoldDB" id="A0AAD7I5E2"/>
<sequence>HQPVPRHECVCRFCTAEVESPEHALLECRASPAVLELRAKFLDKLFRTVPKLQDKMAQLTSVEFLKAIIYERSTILLVGKYVHDVLQEFYAVPLLRL</sequence>
<proteinExistence type="predicted"/>
<protein>
    <recommendedName>
        <fullName evidence="3">Reverse transcriptase</fullName>
    </recommendedName>
</protein>
<reference evidence="1" key="1">
    <citation type="submission" date="2023-03" db="EMBL/GenBank/DDBJ databases">
        <title>Massive genome expansion in bonnet fungi (Mycena s.s.) driven by repeated elements and novel gene families across ecological guilds.</title>
        <authorList>
            <consortium name="Lawrence Berkeley National Laboratory"/>
            <person name="Harder C.B."/>
            <person name="Miyauchi S."/>
            <person name="Viragh M."/>
            <person name="Kuo A."/>
            <person name="Thoen E."/>
            <person name="Andreopoulos B."/>
            <person name="Lu D."/>
            <person name="Skrede I."/>
            <person name="Drula E."/>
            <person name="Henrissat B."/>
            <person name="Morin E."/>
            <person name="Kohler A."/>
            <person name="Barry K."/>
            <person name="LaButti K."/>
            <person name="Morin E."/>
            <person name="Salamov A."/>
            <person name="Lipzen A."/>
            <person name="Mereny Z."/>
            <person name="Hegedus B."/>
            <person name="Baldrian P."/>
            <person name="Stursova M."/>
            <person name="Weitz H."/>
            <person name="Taylor A."/>
            <person name="Grigoriev I.V."/>
            <person name="Nagy L.G."/>
            <person name="Martin F."/>
            <person name="Kauserud H."/>
        </authorList>
    </citation>
    <scope>NUCLEOTIDE SEQUENCE</scope>
    <source>
        <strain evidence="1">CBHHK182m</strain>
    </source>
</reference>
<comment type="caution">
    <text evidence="1">The sequence shown here is derived from an EMBL/GenBank/DDBJ whole genome shotgun (WGS) entry which is preliminary data.</text>
</comment>
<dbReference type="Proteomes" id="UP001215598">
    <property type="component" value="Unassembled WGS sequence"/>
</dbReference>
<accession>A0AAD7I5E2</accession>
<evidence type="ECO:0008006" key="3">
    <source>
        <dbReference type="Google" id="ProtNLM"/>
    </source>
</evidence>
<feature type="non-terminal residue" evidence="1">
    <location>
        <position position="1"/>
    </location>
</feature>
<gene>
    <name evidence="1" type="ORF">B0H16DRAFT_1327093</name>
</gene>
<evidence type="ECO:0000313" key="2">
    <source>
        <dbReference type="Proteomes" id="UP001215598"/>
    </source>
</evidence>
<evidence type="ECO:0000313" key="1">
    <source>
        <dbReference type="EMBL" id="KAJ7735502.1"/>
    </source>
</evidence>